<organism evidence="1 2">
    <name type="scientific">Platanthera zijinensis</name>
    <dbReference type="NCBI Taxonomy" id="2320716"/>
    <lineage>
        <taxon>Eukaryota</taxon>
        <taxon>Viridiplantae</taxon>
        <taxon>Streptophyta</taxon>
        <taxon>Embryophyta</taxon>
        <taxon>Tracheophyta</taxon>
        <taxon>Spermatophyta</taxon>
        <taxon>Magnoliopsida</taxon>
        <taxon>Liliopsida</taxon>
        <taxon>Asparagales</taxon>
        <taxon>Orchidaceae</taxon>
        <taxon>Orchidoideae</taxon>
        <taxon>Orchideae</taxon>
        <taxon>Orchidinae</taxon>
        <taxon>Platanthera</taxon>
    </lineage>
</organism>
<reference evidence="1 2" key="1">
    <citation type="journal article" date="2022" name="Nat. Plants">
        <title>Genomes of leafy and leafless Platanthera orchids illuminate the evolution of mycoheterotrophy.</title>
        <authorList>
            <person name="Li M.H."/>
            <person name="Liu K.W."/>
            <person name="Li Z."/>
            <person name="Lu H.C."/>
            <person name="Ye Q.L."/>
            <person name="Zhang D."/>
            <person name="Wang J.Y."/>
            <person name="Li Y.F."/>
            <person name="Zhong Z.M."/>
            <person name="Liu X."/>
            <person name="Yu X."/>
            <person name="Liu D.K."/>
            <person name="Tu X.D."/>
            <person name="Liu B."/>
            <person name="Hao Y."/>
            <person name="Liao X.Y."/>
            <person name="Jiang Y.T."/>
            <person name="Sun W.H."/>
            <person name="Chen J."/>
            <person name="Chen Y.Q."/>
            <person name="Ai Y."/>
            <person name="Zhai J.W."/>
            <person name="Wu S.S."/>
            <person name="Zhou Z."/>
            <person name="Hsiao Y.Y."/>
            <person name="Wu W.L."/>
            <person name="Chen Y.Y."/>
            <person name="Lin Y.F."/>
            <person name="Hsu J.L."/>
            <person name="Li C.Y."/>
            <person name="Wang Z.W."/>
            <person name="Zhao X."/>
            <person name="Zhong W.Y."/>
            <person name="Ma X.K."/>
            <person name="Ma L."/>
            <person name="Huang J."/>
            <person name="Chen G.Z."/>
            <person name="Huang M.Z."/>
            <person name="Huang L."/>
            <person name="Peng D.H."/>
            <person name="Luo Y.B."/>
            <person name="Zou S.Q."/>
            <person name="Chen S.P."/>
            <person name="Lan S."/>
            <person name="Tsai W.C."/>
            <person name="Van de Peer Y."/>
            <person name="Liu Z.J."/>
        </authorList>
    </citation>
    <scope>NUCLEOTIDE SEQUENCE [LARGE SCALE GENOMIC DNA]</scope>
    <source>
        <strain evidence="1">Lor287</strain>
    </source>
</reference>
<name>A0AAP0B6N8_9ASPA</name>
<dbReference type="AlphaFoldDB" id="A0AAP0B6N8"/>
<protein>
    <submittedName>
        <fullName evidence="1">Uncharacterized protein</fullName>
    </submittedName>
</protein>
<evidence type="ECO:0000313" key="1">
    <source>
        <dbReference type="EMBL" id="KAK8929055.1"/>
    </source>
</evidence>
<dbReference type="EMBL" id="JBBWWQ010000015">
    <property type="protein sequence ID" value="KAK8929055.1"/>
    <property type="molecule type" value="Genomic_DNA"/>
</dbReference>
<gene>
    <name evidence="1" type="ORF">KSP39_PZI017212</name>
</gene>
<dbReference type="Proteomes" id="UP001418222">
    <property type="component" value="Unassembled WGS sequence"/>
</dbReference>
<proteinExistence type="predicted"/>
<evidence type="ECO:0000313" key="2">
    <source>
        <dbReference type="Proteomes" id="UP001418222"/>
    </source>
</evidence>
<keyword evidence="2" id="KW-1185">Reference proteome</keyword>
<comment type="caution">
    <text evidence="1">The sequence shown here is derived from an EMBL/GenBank/DDBJ whole genome shotgun (WGS) entry which is preliminary data.</text>
</comment>
<sequence length="113" mass="13058">MVVMIGKNTMLVRYSVKKFDGSGNFRLCQIRVKDMVVEQVLIQVSRGRDSLPTLMKDFEWAELDEHVTGAIRICVDDKILFNIFIGEFVVMLWEKLEGLCMSKSLTTRLLLKQ</sequence>
<accession>A0AAP0B6N8</accession>